<keyword evidence="4" id="KW-1185">Reference proteome</keyword>
<protein>
    <submittedName>
        <fullName evidence="3">Uncharacterized protein</fullName>
    </submittedName>
</protein>
<feature type="compositionally biased region" description="Basic and acidic residues" evidence="1">
    <location>
        <begin position="821"/>
        <end position="834"/>
    </location>
</feature>
<feature type="region of interest" description="Disordered" evidence="1">
    <location>
        <begin position="312"/>
        <end position="341"/>
    </location>
</feature>
<dbReference type="AlphaFoldDB" id="A0AAD9FKR3"/>
<feature type="compositionally biased region" description="Low complexity" evidence="1">
    <location>
        <begin position="25"/>
        <end position="37"/>
    </location>
</feature>
<accession>A0AAD9FKR3</accession>
<feature type="compositionally biased region" description="Low complexity" evidence="1">
    <location>
        <begin position="164"/>
        <end position="188"/>
    </location>
</feature>
<gene>
    <name evidence="3" type="ORF">DB88DRAFT_546983</name>
</gene>
<dbReference type="EMBL" id="JAODAN010000007">
    <property type="protein sequence ID" value="KAK1922915.1"/>
    <property type="molecule type" value="Genomic_DNA"/>
</dbReference>
<feature type="region of interest" description="Disordered" evidence="1">
    <location>
        <begin position="155"/>
        <end position="224"/>
    </location>
</feature>
<feature type="region of interest" description="Disordered" evidence="1">
    <location>
        <begin position="554"/>
        <end position="582"/>
    </location>
</feature>
<keyword evidence="2" id="KW-0472">Membrane</keyword>
<keyword evidence="2" id="KW-0812">Transmembrane</keyword>
<evidence type="ECO:0000256" key="2">
    <source>
        <dbReference type="SAM" id="Phobius"/>
    </source>
</evidence>
<feature type="region of interest" description="Disordered" evidence="1">
    <location>
        <begin position="820"/>
        <end position="858"/>
    </location>
</feature>
<feature type="region of interest" description="Disordered" evidence="1">
    <location>
        <begin position="358"/>
        <end position="377"/>
    </location>
</feature>
<feature type="region of interest" description="Disordered" evidence="1">
    <location>
        <begin position="625"/>
        <end position="661"/>
    </location>
</feature>
<evidence type="ECO:0000313" key="3">
    <source>
        <dbReference type="EMBL" id="KAK1922915.1"/>
    </source>
</evidence>
<feature type="compositionally biased region" description="Low complexity" evidence="1">
    <location>
        <begin position="206"/>
        <end position="223"/>
    </location>
</feature>
<evidence type="ECO:0000313" key="4">
    <source>
        <dbReference type="Proteomes" id="UP001182556"/>
    </source>
</evidence>
<proteinExistence type="predicted"/>
<reference evidence="3" key="1">
    <citation type="submission" date="2023-02" db="EMBL/GenBank/DDBJ databases">
        <title>Identification and recombinant expression of a fungal hydrolase from Papiliotrema laurentii that hydrolyzes apple cutin and clears colloidal polyester polyurethane.</title>
        <authorList>
            <consortium name="DOE Joint Genome Institute"/>
            <person name="Roman V.A."/>
            <person name="Bojanowski C."/>
            <person name="Crable B.R."/>
            <person name="Wagner D.N."/>
            <person name="Hung C.S."/>
            <person name="Nadeau L.J."/>
            <person name="Schratz L."/>
            <person name="Haridas S."/>
            <person name="Pangilinan J."/>
            <person name="Lipzen A."/>
            <person name="Na H."/>
            <person name="Yan M."/>
            <person name="Ng V."/>
            <person name="Grigoriev I.V."/>
            <person name="Spatafora J.W."/>
            <person name="Barlow D."/>
            <person name="Biffinger J."/>
            <person name="Kelley-Loughnane N."/>
            <person name="Varaljay V.A."/>
            <person name="Crookes-Goodson W.J."/>
        </authorList>
    </citation>
    <scope>NUCLEOTIDE SEQUENCE</scope>
    <source>
        <strain evidence="3">5307AH</strain>
    </source>
</reference>
<keyword evidence="2" id="KW-1133">Transmembrane helix</keyword>
<feature type="region of interest" description="Disordered" evidence="1">
    <location>
        <begin position="84"/>
        <end position="123"/>
    </location>
</feature>
<feature type="region of interest" description="Disordered" evidence="1">
    <location>
        <begin position="442"/>
        <end position="474"/>
    </location>
</feature>
<organism evidence="3 4">
    <name type="scientific">Papiliotrema laurentii</name>
    <name type="common">Cryptococcus laurentii</name>
    <dbReference type="NCBI Taxonomy" id="5418"/>
    <lineage>
        <taxon>Eukaryota</taxon>
        <taxon>Fungi</taxon>
        <taxon>Dikarya</taxon>
        <taxon>Basidiomycota</taxon>
        <taxon>Agaricomycotina</taxon>
        <taxon>Tremellomycetes</taxon>
        <taxon>Tremellales</taxon>
        <taxon>Rhynchogastremaceae</taxon>
        <taxon>Papiliotrema</taxon>
    </lineage>
</organism>
<feature type="transmembrane region" description="Helical" evidence="2">
    <location>
        <begin position="1005"/>
        <end position="1027"/>
    </location>
</feature>
<feature type="region of interest" description="Disordered" evidence="1">
    <location>
        <begin position="688"/>
        <end position="750"/>
    </location>
</feature>
<dbReference type="Proteomes" id="UP001182556">
    <property type="component" value="Unassembled WGS sequence"/>
</dbReference>
<sequence>MSSEQIYKTPHIMAQASVPPPPPSAASRSARPALESPKTVLSAELFQRRHALEYAHLHSDAGSWELLTEEKLLAEERRLGRMRREKRAMSMNRDQENGEEESGWPKQPGHRAMSVDGTGRGTRPLSLVQKREQGHARSKTEVGLGIDVVDGSHSKAAYRSTSRPTSLTGLRPLSLRSSLVSPTTTTRPNFTPQEQSLEVLVERDSSPVPDRSSSGGDNSISHSTYSWATSFSGETTELRTAAQYVPSRAVTPDADESVCLDSPARKEQRRKRIVAIAHTVRQLEGIGSRDLEDPTFYNTLAKAWYERFEDKRKPEAQPEISLQSPAVMPPTPADATEPFVPDSESSLMALRRYHLPQGASPAEEFASPPDPEFITPDQGYEFQSARANYPRPKSMATSLDSRSIRYSYASTLHDLALEGMLQGSKLMREKAWLRPQSTVGTPWGGDFDAPPGLRSALSRDDEMDGTDGASSLDAPFEYDQHIPARTLRRVEGVVERPIRQRVVSDEKEALDSPRKLPAQSEAGPSTGGIGFVNAWWGSTPSSAMPTPTRERNVKATDFPFGEDGNSPTYPHQLQKKRKSMSISSAVLEPDHPIDTKKASLSPSDQMFLETLLRVTPRRRSCILTHRRHPSSQTRPRPGRRTARALSDPGQRVTGVQDETRGSVSLSPYLANYTPTRWTISSRLSAARHRSHRVSRDIQTDEALSQTEAARGSEEDGLTGLDSWSLRSISPLPTPPLDNGPSHSPMSQNRTRHLYPLSRLSERWGQAMRLEPPIHIQSTARRPITESGLLSPALILSDPNPTTRGLFMPTHSDEPIEEIESRDEPARSEAHRDIASVRPPHLATQTRSSSLPRDTSLWSSPAELPGTASLAAVVEARDTTPPGLPSLSTRIPGDERDALHHAVVSPAPIASDRDYSAPDVAQVAVAYRHQPRPKTSSKVLFWLGFILPLLWLFGAWPSQRQTDPDTEANPSSPVAATLGDKVQLRDLPWWRRWTYDPDPYVERCRWAAGVTVPLAVVGGVTAGILVAVL</sequence>
<feature type="compositionally biased region" description="Polar residues" evidence="1">
    <location>
        <begin position="842"/>
        <end position="858"/>
    </location>
</feature>
<feature type="region of interest" description="Disordered" evidence="1">
    <location>
        <begin position="1"/>
        <end position="37"/>
    </location>
</feature>
<feature type="region of interest" description="Disordered" evidence="1">
    <location>
        <begin position="504"/>
        <end position="533"/>
    </location>
</feature>
<name>A0AAD9FKR3_PAPLA</name>
<feature type="transmembrane region" description="Helical" evidence="2">
    <location>
        <begin position="938"/>
        <end position="955"/>
    </location>
</feature>
<comment type="caution">
    <text evidence="3">The sequence shown here is derived from an EMBL/GenBank/DDBJ whole genome shotgun (WGS) entry which is preliminary data.</text>
</comment>
<feature type="compositionally biased region" description="Basic and acidic residues" evidence="1">
    <location>
        <begin position="504"/>
        <end position="514"/>
    </location>
</feature>
<evidence type="ECO:0000256" key="1">
    <source>
        <dbReference type="SAM" id="MobiDB-lite"/>
    </source>
</evidence>